<evidence type="ECO:0000313" key="3">
    <source>
        <dbReference type="Proteomes" id="UP000241421"/>
    </source>
</evidence>
<comment type="caution">
    <text evidence="2">The sequence shown here is derived from an EMBL/GenBank/DDBJ whole genome shotgun (WGS) entry which is preliminary data.</text>
</comment>
<feature type="compositionally biased region" description="Basic and acidic residues" evidence="1">
    <location>
        <begin position="22"/>
        <end position="41"/>
    </location>
</feature>
<proteinExistence type="predicted"/>
<dbReference type="Proteomes" id="UP000241421">
    <property type="component" value="Unassembled WGS sequence"/>
</dbReference>
<accession>A0A2U2HGB3</accession>
<dbReference type="RefSeq" id="WP_106759206.1">
    <property type="nucleotide sequence ID" value="NZ_PXWF02000274.1"/>
</dbReference>
<feature type="region of interest" description="Disordered" evidence="1">
    <location>
        <begin position="1"/>
        <end position="61"/>
    </location>
</feature>
<keyword evidence="3" id="KW-1185">Reference proteome</keyword>
<dbReference type="EMBL" id="PXWF02000274">
    <property type="protein sequence ID" value="PWF43970.1"/>
    <property type="molecule type" value="Genomic_DNA"/>
</dbReference>
<feature type="compositionally biased region" description="Polar residues" evidence="1">
    <location>
        <begin position="1"/>
        <end position="21"/>
    </location>
</feature>
<gene>
    <name evidence="2" type="ORF">C7C56_020415</name>
</gene>
<dbReference type="AlphaFoldDB" id="A0A2U2HGB3"/>
<reference evidence="2 3" key="1">
    <citation type="submission" date="2018-04" db="EMBL/GenBank/DDBJ databases">
        <title>Massilia violaceinigra sp. nov., a novel purple-pigmented bacterium isolated from Tianshan glacier, Xinjiang, China.</title>
        <authorList>
            <person name="Wang H."/>
        </authorList>
    </citation>
    <scope>NUCLEOTIDE SEQUENCE [LARGE SCALE GENOMIC DNA]</scope>
    <source>
        <strain evidence="2 3">B448-2</strain>
    </source>
</reference>
<evidence type="ECO:0000256" key="1">
    <source>
        <dbReference type="SAM" id="MobiDB-lite"/>
    </source>
</evidence>
<sequence>MNESKSSGPQAKPHSNSNVTEQDVKSHDGKKEDKSSHDAKSNVKAGSESGAGGGSKQKQNH</sequence>
<protein>
    <submittedName>
        <fullName evidence="2">Uncharacterized protein</fullName>
    </submittedName>
</protein>
<name>A0A2U2HGB3_9BURK</name>
<organism evidence="2 3">
    <name type="scientific">Massilia glaciei</name>
    <dbReference type="NCBI Taxonomy" id="1524097"/>
    <lineage>
        <taxon>Bacteria</taxon>
        <taxon>Pseudomonadati</taxon>
        <taxon>Pseudomonadota</taxon>
        <taxon>Betaproteobacteria</taxon>
        <taxon>Burkholderiales</taxon>
        <taxon>Oxalobacteraceae</taxon>
        <taxon>Telluria group</taxon>
        <taxon>Massilia</taxon>
    </lineage>
</organism>
<evidence type="ECO:0000313" key="2">
    <source>
        <dbReference type="EMBL" id="PWF43970.1"/>
    </source>
</evidence>